<evidence type="ECO:0000256" key="1">
    <source>
        <dbReference type="SAM" id="MobiDB-lite"/>
    </source>
</evidence>
<dbReference type="OrthoDB" id="2529839at2759"/>
<dbReference type="PROSITE" id="PS50048">
    <property type="entry name" value="ZN2_CY6_FUNGAL_2"/>
    <property type="match status" value="1"/>
</dbReference>
<feature type="region of interest" description="Disordered" evidence="1">
    <location>
        <begin position="87"/>
        <end position="109"/>
    </location>
</feature>
<dbReference type="GO" id="GO:0000981">
    <property type="term" value="F:DNA-binding transcription factor activity, RNA polymerase II-specific"/>
    <property type="evidence" value="ECO:0007669"/>
    <property type="project" value="InterPro"/>
</dbReference>
<dbReference type="Gene3D" id="4.10.240.10">
    <property type="entry name" value="Zn(2)-C6 fungal-type DNA-binding domain"/>
    <property type="match status" value="1"/>
</dbReference>
<dbReference type="Pfam" id="PF00172">
    <property type="entry name" value="Zn_clus"/>
    <property type="match status" value="1"/>
</dbReference>
<dbReference type="AlphaFoldDB" id="A0A061B9U3"/>
<sequence length="360" mass="38797">MAAAALCTSPGDCEAHDCWPRDGPVQLRQGTTSVRKNRPAACEECRRRRVRCSAFETGPPCDACCRHGTTCTIGTVKYAHDASSPTQIYTPVLPPPAPPASTPSHSPTSHVQLNLSVLNSALESSKPRPPPLVWESPSEHIQKGAPTTRSKQKAVEEKDDCGKVEERGSVAPPPKRPRPATKTGQGVVQVAHDVNHSDIKTKKAPCRIKHKRLARSEPARPARHFPIPPSSVDNPPQLVAYSSQSKSLLALSAWKRQGRQADADFDLPQSSRYPLSAIRDEPNFRPPCSSPSSASAPSLTPTFRSFTAASPALRFNPTASSRATASTSISSRTSDFGFRQPHHRNGESSTTSISETPQCA</sequence>
<dbReference type="EMBL" id="LK052948">
    <property type="protein sequence ID" value="CDR46709.1"/>
    <property type="molecule type" value="Genomic_DNA"/>
</dbReference>
<accession>A0A061B9U3</accession>
<dbReference type="GO" id="GO:0008270">
    <property type="term" value="F:zinc ion binding"/>
    <property type="evidence" value="ECO:0007669"/>
    <property type="project" value="InterPro"/>
</dbReference>
<feature type="domain" description="Zn(2)-C6 fungal-type" evidence="2">
    <location>
        <begin position="41"/>
        <end position="73"/>
    </location>
</feature>
<feature type="compositionally biased region" description="Low complexity" evidence="1">
    <location>
        <begin position="318"/>
        <end position="334"/>
    </location>
</feature>
<proteinExistence type="predicted"/>
<evidence type="ECO:0000259" key="2">
    <source>
        <dbReference type="PROSITE" id="PS50048"/>
    </source>
</evidence>
<organism evidence="3">
    <name type="scientific">Rhodotorula toruloides</name>
    <name type="common">Yeast</name>
    <name type="synonym">Rhodosporidium toruloides</name>
    <dbReference type="NCBI Taxonomy" id="5286"/>
    <lineage>
        <taxon>Eukaryota</taxon>
        <taxon>Fungi</taxon>
        <taxon>Dikarya</taxon>
        <taxon>Basidiomycota</taxon>
        <taxon>Pucciniomycotina</taxon>
        <taxon>Microbotryomycetes</taxon>
        <taxon>Sporidiobolales</taxon>
        <taxon>Sporidiobolaceae</taxon>
        <taxon>Rhodotorula</taxon>
    </lineage>
</organism>
<feature type="region of interest" description="Disordered" evidence="1">
    <location>
        <begin position="314"/>
        <end position="360"/>
    </location>
</feature>
<name>A0A061B9U3_RHOTO</name>
<feature type="region of interest" description="Disordered" evidence="1">
    <location>
        <begin position="209"/>
        <end position="237"/>
    </location>
</feature>
<feature type="compositionally biased region" description="Basic and acidic residues" evidence="1">
    <location>
        <begin position="153"/>
        <end position="168"/>
    </location>
</feature>
<feature type="compositionally biased region" description="Pro residues" evidence="1">
    <location>
        <begin position="92"/>
        <end position="101"/>
    </location>
</feature>
<protein>
    <submittedName>
        <fullName evidence="3">RHTO0S13e00474g1_1</fullName>
    </submittedName>
</protein>
<feature type="region of interest" description="Disordered" evidence="1">
    <location>
        <begin position="122"/>
        <end position="186"/>
    </location>
</feature>
<dbReference type="SUPFAM" id="SSF57701">
    <property type="entry name" value="Zn2/Cys6 DNA-binding domain"/>
    <property type="match status" value="1"/>
</dbReference>
<evidence type="ECO:0000313" key="3">
    <source>
        <dbReference type="EMBL" id="CDR46709.1"/>
    </source>
</evidence>
<dbReference type="InterPro" id="IPR036864">
    <property type="entry name" value="Zn2-C6_fun-type_DNA-bd_sf"/>
</dbReference>
<feature type="compositionally biased region" description="Polar residues" evidence="1">
    <location>
        <begin position="347"/>
        <end position="360"/>
    </location>
</feature>
<gene>
    <name evidence="3" type="ORF">RHTO0S_13e00474g</name>
</gene>
<dbReference type="PROSITE" id="PS00463">
    <property type="entry name" value="ZN2_CY6_FUNGAL_1"/>
    <property type="match status" value="1"/>
</dbReference>
<reference evidence="3" key="1">
    <citation type="journal article" date="2014" name="Genome Announc.">
        <title>Draft genome sequence of Rhodosporidium toruloides CECT1137, an oleaginous yeast of biotechnological interest.</title>
        <authorList>
            <person name="Morin N."/>
            <person name="Calcas X."/>
            <person name="Devillers H."/>
            <person name="Durrens P."/>
            <person name="Sherman D.J."/>
            <person name="Nicaud J.-M."/>
            <person name="Neuveglise C."/>
        </authorList>
    </citation>
    <scope>NUCLEOTIDE SEQUENCE</scope>
    <source>
        <strain evidence="3">CECT1137</strain>
    </source>
</reference>
<dbReference type="InterPro" id="IPR001138">
    <property type="entry name" value="Zn2Cys6_DnaBD"/>
</dbReference>
<feature type="region of interest" description="Disordered" evidence="1">
    <location>
        <begin position="258"/>
        <end position="302"/>
    </location>
</feature>